<dbReference type="Pfam" id="PF08889">
    <property type="entry name" value="WbqC"/>
    <property type="match status" value="1"/>
</dbReference>
<accession>A0A1I4W202</accession>
<reference evidence="2" key="1">
    <citation type="submission" date="2016-10" db="EMBL/GenBank/DDBJ databases">
        <authorList>
            <person name="Varghese N."/>
            <person name="Submissions S."/>
        </authorList>
    </citation>
    <scope>NUCLEOTIDE SEQUENCE [LARGE SCALE GENOMIC DNA]</scope>
    <source>
        <strain evidence="2">XJ109</strain>
    </source>
</reference>
<dbReference type="InterPro" id="IPR014985">
    <property type="entry name" value="WbqC"/>
</dbReference>
<dbReference type="EMBL" id="FOUZ01000006">
    <property type="protein sequence ID" value="SFN07502.1"/>
    <property type="molecule type" value="Genomic_DNA"/>
</dbReference>
<dbReference type="Proteomes" id="UP000199149">
    <property type="component" value="Unassembled WGS sequence"/>
</dbReference>
<proteinExistence type="predicted"/>
<gene>
    <name evidence="1" type="ORF">SAMN05421738_10697</name>
</gene>
<evidence type="ECO:0000313" key="2">
    <source>
        <dbReference type="Proteomes" id="UP000199149"/>
    </source>
</evidence>
<keyword evidence="2" id="KW-1185">Reference proteome</keyword>
<sequence length="213" mass="25342">MHNFYITEEKIRMKNTFAAFYFGPIDYYAEMVKSQNLNIEVCENFQKQTYRNRCNILGANGKLMLNIPTLHNGKKTFADLQPSYEHHWQKEHFRSIKSAYHGSPYFEYYEHELAPFYEKKEKYLLDFNLKTIDFINQKLRLDLEISTTETYEIIDAEHDFRNQFSAKKPAQYNLPEYIQVFDDKFGFTSDLSIIDLLFSEGPSAAIYLKNLIK</sequence>
<protein>
    <submittedName>
        <fullName evidence="1">WbqC-like protein family protein</fullName>
    </submittedName>
</protein>
<evidence type="ECO:0000313" key="1">
    <source>
        <dbReference type="EMBL" id="SFN07502.1"/>
    </source>
</evidence>
<organism evidence="1 2">
    <name type="scientific">Algoriella xinjiangensis</name>
    <dbReference type="NCBI Taxonomy" id="684065"/>
    <lineage>
        <taxon>Bacteria</taxon>
        <taxon>Pseudomonadati</taxon>
        <taxon>Bacteroidota</taxon>
        <taxon>Flavobacteriia</taxon>
        <taxon>Flavobacteriales</taxon>
        <taxon>Weeksellaceae</taxon>
        <taxon>Algoriella</taxon>
    </lineage>
</organism>
<dbReference type="AlphaFoldDB" id="A0A1I4W202"/>
<dbReference type="STRING" id="684065.SAMN05421738_10697"/>
<name>A0A1I4W202_9FLAO</name>